<protein>
    <recommendedName>
        <fullName evidence="2">GAG-pre-integrase domain-containing protein</fullName>
    </recommendedName>
</protein>
<sequence length="309" mass="34870">MTNEIQKKYDKLDDVPSIMLRMKEVYAVPDRHIRYAATKVFFRTKMAEGSSVQSHGVKMLSLLEKLEDLKGGLENDTYIDERLQTSKRKARGSDAGRGRRAKKRLSQPLLAPDAPLLPQRERAKGKLGVLNGRVQMMCACIDKEVSIGRGSVHNSSPTQFDYDCPTQMKADNHENAQLWHARLGHISKNRIKKLVDSKSLEIHDVDNLPTCESCPKEKMTKKPLVGKSAIANSLLDLVHIDVCGPLNTPARGGFSYFITFTDDHSRYGCVYLMKYKSGAFGRFKKYRLEVDNQIGRKIKALRSDEVVSI</sequence>
<dbReference type="EMBL" id="JACGWN010000002">
    <property type="protein sequence ID" value="KAL0457678.1"/>
    <property type="molecule type" value="Genomic_DNA"/>
</dbReference>
<dbReference type="InterPro" id="IPR012337">
    <property type="entry name" value="RNaseH-like_sf"/>
</dbReference>
<evidence type="ECO:0000256" key="1">
    <source>
        <dbReference type="SAM" id="MobiDB-lite"/>
    </source>
</evidence>
<dbReference type="InterPro" id="IPR025724">
    <property type="entry name" value="GAG-pre-integrase_dom"/>
</dbReference>
<dbReference type="InterPro" id="IPR036397">
    <property type="entry name" value="RNaseH_sf"/>
</dbReference>
<feature type="region of interest" description="Disordered" evidence="1">
    <location>
        <begin position="84"/>
        <end position="112"/>
    </location>
</feature>
<dbReference type="SUPFAM" id="SSF53098">
    <property type="entry name" value="Ribonuclease H-like"/>
    <property type="match status" value="1"/>
</dbReference>
<gene>
    <name evidence="3" type="ORF">Slati_0395000</name>
</gene>
<evidence type="ECO:0000313" key="3">
    <source>
        <dbReference type="EMBL" id="KAL0457678.1"/>
    </source>
</evidence>
<dbReference type="Gene3D" id="3.30.420.10">
    <property type="entry name" value="Ribonuclease H-like superfamily/Ribonuclease H"/>
    <property type="match status" value="1"/>
</dbReference>
<reference evidence="3" key="1">
    <citation type="submission" date="2020-06" db="EMBL/GenBank/DDBJ databases">
        <authorList>
            <person name="Li T."/>
            <person name="Hu X."/>
            <person name="Zhang T."/>
            <person name="Song X."/>
            <person name="Zhang H."/>
            <person name="Dai N."/>
            <person name="Sheng W."/>
            <person name="Hou X."/>
            <person name="Wei L."/>
        </authorList>
    </citation>
    <scope>NUCLEOTIDE SEQUENCE</scope>
    <source>
        <strain evidence="3">KEN1</strain>
        <tissue evidence="3">Leaf</tissue>
    </source>
</reference>
<dbReference type="AlphaFoldDB" id="A0AAW2XUB1"/>
<dbReference type="InterPro" id="IPR039537">
    <property type="entry name" value="Retrotran_Ty1/copia-like"/>
</dbReference>
<organism evidence="3">
    <name type="scientific">Sesamum latifolium</name>
    <dbReference type="NCBI Taxonomy" id="2727402"/>
    <lineage>
        <taxon>Eukaryota</taxon>
        <taxon>Viridiplantae</taxon>
        <taxon>Streptophyta</taxon>
        <taxon>Embryophyta</taxon>
        <taxon>Tracheophyta</taxon>
        <taxon>Spermatophyta</taxon>
        <taxon>Magnoliopsida</taxon>
        <taxon>eudicotyledons</taxon>
        <taxon>Gunneridae</taxon>
        <taxon>Pentapetalae</taxon>
        <taxon>asterids</taxon>
        <taxon>lamiids</taxon>
        <taxon>Lamiales</taxon>
        <taxon>Pedaliaceae</taxon>
        <taxon>Sesamum</taxon>
    </lineage>
</organism>
<comment type="caution">
    <text evidence="3">The sequence shown here is derived from an EMBL/GenBank/DDBJ whole genome shotgun (WGS) entry which is preliminary data.</text>
</comment>
<proteinExistence type="predicted"/>
<evidence type="ECO:0000259" key="2">
    <source>
        <dbReference type="Pfam" id="PF13976"/>
    </source>
</evidence>
<dbReference type="Pfam" id="PF13976">
    <property type="entry name" value="gag_pre-integrs"/>
    <property type="match status" value="1"/>
</dbReference>
<name>A0AAW2XUB1_9LAMI</name>
<reference evidence="3" key="2">
    <citation type="journal article" date="2024" name="Plant">
        <title>Genomic evolution and insights into agronomic trait innovations of Sesamum species.</title>
        <authorList>
            <person name="Miao H."/>
            <person name="Wang L."/>
            <person name="Qu L."/>
            <person name="Liu H."/>
            <person name="Sun Y."/>
            <person name="Le M."/>
            <person name="Wang Q."/>
            <person name="Wei S."/>
            <person name="Zheng Y."/>
            <person name="Lin W."/>
            <person name="Duan Y."/>
            <person name="Cao H."/>
            <person name="Xiong S."/>
            <person name="Wang X."/>
            <person name="Wei L."/>
            <person name="Li C."/>
            <person name="Ma Q."/>
            <person name="Ju M."/>
            <person name="Zhao R."/>
            <person name="Li G."/>
            <person name="Mu C."/>
            <person name="Tian Q."/>
            <person name="Mei H."/>
            <person name="Zhang T."/>
            <person name="Gao T."/>
            <person name="Zhang H."/>
        </authorList>
    </citation>
    <scope>NUCLEOTIDE SEQUENCE</scope>
    <source>
        <strain evidence="3">KEN1</strain>
    </source>
</reference>
<dbReference type="PANTHER" id="PTHR42648">
    <property type="entry name" value="TRANSPOSASE, PUTATIVE-RELATED"/>
    <property type="match status" value="1"/>
</dbReference>
<dbReference type="PANTHER" id="PTHR42648:SF27">
    <property type="entry name" value="RNA-DIRECTED DNA POLYMERASE"/>
    <property type="match status" value="1"/>
</dbReference>
<feature type="domain" description="GAG-pre-integrase" evidence="2">
    <location>
        <begin position="166"/>
        <end position="219"/>
    </location>
</feature>
<dbReference type="GO" id="GO:0003676">
    <property type="term" value="F:nucleic acid binding"/>
    <property type="evidence" value="ECO:0007669"/>
    <property type="project" value="InterPro"/>
</dbReference>
<accession>A0AAW2XUB1</accession>